<dbReference type="Proteomes" id="UP001597102">
    <property type="component" value="Unassembled WGS sequence"/>
</dbReference>
<proteinExistence type="predicted"/>
<feature type="transmembrane region" description="Helical" evidence="1">
    <location>
        <begin position="55"/>
        <end position="81"/>
    </location>
</feature>
<feature type="transmembrane region" description="Helical" evidence="1">
    <location>
        <begin position="134"/>
        <end position="159"/>
    </location>
</feature>
<reference evidence="3" key="1">
    <citation type="journal article" date="2019" name="Int. J. Syst. Evol. Microbiol.">
        <title>The Global Catalogue of Microorganisms (GCM) 10K type strain sequencing project: providing services to taxonomists for standard genome sequencing and annotation.</title>
        <authorList>
            <consortium name="The Broad Institute Genomics Platform"/>
            <consortium name="The Broad Institute Genome Sequencing Center for Infectious Disease"/>
            <person name="Wu L."/>
            <person name="Ma J."/>
        </authorList>
    </citation>
    <scope>NUCLEOTIDE SEQUENCE [LARGE SCALE GENOMIC DNA]</scope>
    <source>
        <strain evidence="3">CCUG 61697</strain>
    </source>
</reference>
<keyword evidence="1" id="KW-0472">Membrane</keyword>
<dbReference type="PANTHER" id="PTHR42709">
    <property type="entry name" value="ALKALINE PHOSPHATASE LIKE PROTEIN"/>
    <property type="match status" value="1"/>
</dbReference>
<gene>
    <name evidence="2" type="ORF">ACFQ2F_02960</name>
</gene>
<dbReference type="PANTHER" id="PTHR42709:SF11">
    <property type="entry name" value="DEDA FAMILY PROTEIN"/>
    <property type="match status" value="1"/>
</dbReference>
<keyword evidence="3" id="KW-1185">Reference proteome</keyword>
<feature type="transmembrane region" description="Helical" evidence="1">
    <location>
        <begin position="171"/>
        <end position="192"/>
    </location>
</feature>
<feature type="transmembrane region" description="Helical" evidence="1">
    <location>
        <begin position="102"/>
        <end position="122"/>
    </location>
</feature>
<protein>
    <submittedName>
        <fullName evidence="2">YqaA family protein</fullName>
    </submittedName>
</protein>
<keyword evidence="1" id="KW-0812">Transmembrane</keyword>
<sequence>MLRRLYDKIIALAATPYAFVVLGAVSFAESSFFPIPPDVVLVPMVLAEPAKARLYALWCTVTSVAGGLVGYAIGALLWDTVGAWLIQAYGYGDSFDTFREAYAEWGAWIILIKGLTPIPYKLVTIASGFAGYDIWAFIILSLITRGARFFIVAELLRYFGEPIREFIEKRLTLVTTVFMVTVVGGVVLARYVF</sequence>
<feature type="transmembrane region" description="Helical" evidence="1">
    <location>
        <begin position="12"/>
        <end position="35"/>
    </location>
</feature>
<dbReference type="EMBL" id="JBHTJO010000001">
    <property type="protein sequence ID" value="MFD0986054.1"/>
    <property type="molecule type" value="Genomic_DNA"/>
</dbReference>
<evidence type="ECO:0000313" key="3">
    <source>
        <dbReference type="Proteomes" id="UP001597102"/>
    </source>
</evidence>
<comment type="caution">
    <text evidence="2">The sequence shown here is derived from an EMBL/GenBank/DDBJ whole genome shotgun (WGS) entry which is preliminary data.</text>
</comment>
<accession>A0ABW3J7H1</accession>
<keyword evidence="1" id="KW-1133">Transmembrane helix</keyword>
<evidence type="ECO:0000313" key="2">
    <source>
        <dbReference type="EMBL" id="MFD0986054.1"/>
    </source>
</evidence>
<dbReference type="InterPro" id="IPR051311">
    <property type="entry name" value="DedA_domain"/>
</dbReference>
<dbReference type="RefSeq" id="WP_379085461.1">
    <property type="nucleotide sequence ID" value="NZ_JBHTJO010000001.1"/>
</dbReference>
<evidence type="ECO:0000256" key="1">
    <source>
        <dbReference type="SAM" id="Phobius"/>
    </source>
</evidence>
<organism evidence="2 3">
    <name type="scientific">Methyloligella solikamskensis</name>
    <dbReference type="NCBI Taxonomy" id="1177756"/>
    <lineage>
        <taxon>Bacteria</taxon>
        <taxon>Pseudomonadati</taxon>
        <taxon>Pseudomonadota</taxon>
        <taxon>Alphaproteobacteria</taxon>
        <taxon>Hyphomicrobiales</taxon>
        <taxon>Hyphomicrobiaceae</taxon>
        <taxon>Methyloligella</taxon>
    </lineage>
</organism>
<name>A0ABW3J7H1_9HYPH</name>